<protein>
    <submittedName>
        <fullName evidence="2">Uncharacterized protein</fullName>
    </submittedName>
</protein>
<feature type="chain" id="PRO_5041984783" evidence="1">
    <location>
        <begin position="19"/>
        <end position="297"/>
    </location>
</feature>
<evidence type="ECO:0000256" key="1">
    <source>
        <dbReference type="SAM" id="SignalP"/>
    </source>
</evidence>
<gene>
    <name evidence="2" type="ORF">B0H15DRAFT_1027447</name>
</gene>
<keyword evidence="3" id="KW-1185">Reference proteome</keyword>
<keyword evidence="1" id="KW-0732">Signal</keyword>
<dbReference type="AlphaFoldDB" id="A0AAD6XGZ5"/>
<sequence>MKFTAAAFVLACAGSAAAQPTLKQMLGFLGQFVHDFTYPQIIETAKSVNYTGFSADVVGRLDITGTFVGRELNTEYIFGLFSGLASGANVSTPLIGTPLNSTLTNLVIENNIIIVTSVRDFNWTVAVVPVRFEFMFVIDDEGRATQYDGTLYRSSALFATIWPKLAKHLIPELGLPVDTPDTVVLKTRAARDICSQHELHCLGADQQYESTTACLDFVMNKMPLGEVWQGGQNTAWCRYIHTPMLPYRPSVHCPHIGPTGGDMCFDHTYESLVLENPFPKPFVALPNNLTLHDIGLA</sequence>
<name>A0AAD6XGZ5_9AGAR</name>
<proteinExistence type="predicted"/>
<dbReference type="Proteomes" id="UP001222325">
    <property type="component" value="Unassembled WGS sequence"/>
</dbReference>
<dbReference type="EMBL" id="JARJCN010000113">
    <property type="protein sequence ID" value="KAJ7073466.1"/>
    <property type="molecule type" value="Genomic_DNA"/>
</dbReference>
<evidence type="ECO:0000313" key="3">
    <source>
        <dbReference type="Proteomes" id="UP001222325"/>
    </source>
</evidence>
<evidence type="ECO:0000313" key="2">
    <source>
        <dbReference type="EMBL" id="KAJ7073466.1"/>
    </source>
</evidence>
<organism evidence="2 3">
    <name type="scientific">Mycena belliarum</name>
    <dbReference type="NCBI Taxonomy" id="1033014"/>
    <lineage>
        <taxon>Eukaryota</taxon>
        <taxon>Fungi</taxon>
        <taxon>Dikarya</taxon>
        <taxon>Basidiomycota</taxon>
        <taxon>Agaricomycotina</taxon>
        <taxon>Agaricomycetes</taxon>
        <taxon>Agaricomycetidae</taxon>
        <taxon>Agaricales</taxon>
        <taxon>Marasmiineae</taxon>
        <taxon>Mycenaceae</taxon>
        <taxon>Mycena</taxon>
    </lineage>
</organism>
<accession>A0AAD6XGZ5</accession>
<feature type="signal peptide" evidence="1">
    <location>
        <begin position="1"/>
        <end position="18"/>
    </location>
</feature>
<reference evidence="2" key="1">
    <citation type="submission" date="2023-03" db="EMBL/GenBank/DDBJ databases">
        <title>Massive genome expansion in bonnet fungi (Mycena s.s.) driven by repeated elements and novel gene families across ecological guilds.</title>
        <authorList>
            <consortium name="Lawrence Berkeley National Laboratory"/>
            <person name="Harder C.B."/>
            <person name="Miyauchi S."/>
            <person name="Viragh M."/>
            <person name="Kuo A."/>
            <person name="Thoen E."/>
            <person name="Andreopoulos B."/>
            <person name="Lu D."/>
            <person name="Skrede I."/>
            <person name="Drula E."/>
            <person name="Henrissat B."/>
            <person name="Morin E."/>
            <person name="Kohler A."/>
            <person name="Barry K."/>
            <person name="LaButti K."/>
            <person name="Morin E."/>
            <person name="Salamov A."/>
            <person name="Lipzen A."/>
            <person name="Mereny Z."/>
            <person name="Hegedus B."/>
            <person name="Baldrian P."/>
            <person name="Stursova M."/>
            <person name="Weitz H."/>
            <person name="Taylor A."/>
            <person name="Grigoriev I.V."/>
            <person name="Nagy L.G."/>
            <person name="Martin F."/>
            <person name="Kauserud H."/>
        </authorList>
    </citation>
    <scope>NUCLEOTIDE SEQUENCE</scope>
    <source>
        <strain evidence="2">CBHHK173m</strain>
    </source>
</reference>
<comment type="caution">
    <text evidence="2">The sequence shown here is derived from an EMBL/GenBank/DDBJ whole genome shotgun (WGS) entry which is preliminary data.</text>
</comment>